<comment type="caution">
    <text evidence="1">The sequence shown here is derived from an EMBL/GenBank/DDBJ whole genome shotgun (WGS) entry which is preliminary data.</text>
</comment>
<dbReference type="Proteomes" id="UP001060215">
    <property type="component" value="Chromosome 15"/>
</dbReference>
<gene>
    <name evidence="1" type="ORF">LOK49_LG14G01337</name>
</gene>
<proteinExistence type="predicted"/>
<organism evidence="1 2">
    <name type="scientific">Camellia lanceoleosa</name>
    <dbReference type="NCBI Taxonomy" id="1840588"/>
    <lineage>
        <taxon>Eukaryota</taxon>
        <taxon>Viridiplantae</taxon>
        <taxon>Streptophyta</taxon>
        <taxon>Embryophyta</taxon>
        <taxon>Tracheophyta</taxon>
        <taxon>Spermatophyta</taxon>
        <taxon>Magnoliopsida</taxon>
        <taxon>eudicotyledons</taxon>
        <taxon>Gunneridae</taxon>
        <taxon>Pentapetalae</taxon>
        <taxon>asterids</taxon>
        <taxon>Ericales</taxon>
        <taxon>Theaceae</taxon>
        <taxon>Camellia</taxon>
    </lineage>
</organism>
<dbReference type="EMBL" id="CM045772">
    <property type="protein sequence ID" value="KAI7986703.1"/>
    <property type="molecule type" value="Genomic_DNA"/>
</dbReference>
<sequence length="50" mass="5034">MCFFSCVYVSLKTVCVCVCVCSSICVSQALCVSMAVCGVVCDGNGGGAAR</sequence>
<reference evidence="1 2" key="1">
    <citation type="journal article" date="2022" name="Plant J.">
        <title>Chromosome-level genome of Camellia lanceoleosa provides a valuable resource for understanding genome evolution and self-incompatibility.</title>
        <authorList>
            <person name="Gong W."/>
            <person name="Xiao S."/>
            <person name="Wang L."/>
            <person name="Liao Z."/>
            <person name="Chang Y."/>
            <person name="Mo W."/>
            <person name="Hu G."/>
            <person name="Li W."/>
            <person name="Zhao G."/>
            <person name="Zhu H."/>
            <person name="Hu X."/>
            <person name="Ji K."/>
            <person name="Xiang X."/>
            <person name="Song Q."/>
            <person name="Yuan D."/>
            <person name="Jin S."/>
            <person name="Zhang L."/>
        </authorList>
    </citation>
    <scope>NUCLEOTIDE SEQUENCE [LARGE SCALE GENOMIC DNA]</scope>
    <source>
        <strain evidence="1">SQ_2022a</strain>
    </source>
</reference>
<keyword evidence="2" id="KW-1185">Reference proteome</keyword>
<name>A0ACC0FDN9_9ERIC</name>
<evidence type="ECO:0000313" key="2">
    <source>
        <dbReference type="Proteomes" id="UP001060215"/>
    </source>
</evidence>
<protein>
    <submittedName>
        <fullName evidence="1">Uncharacterized protein</fullName>
    </submittedName>
</protein>
<accession>A0ACC0FDN9</accession>
<evidence type="ECO:0000313" key="1">
    <source>
        <dbReference type="EMBL" id="KAI7986703.1"/>
    </source>
</evidence>